<keyword evidence="8" id="KW-0406">Ion transport</keyword>
<sequence>MEQIKLVILILLFALIGGQISVRSKLPAVIGQLIAGVILGPAFLNWVRPTSLIKNLAEIGVILLMFLAGLESDLTILKKLWYPSLLVALMGMIVPIIVAYLTGLLFAFAPIDCLYLGLIFAATSVSISVAVLQELGCLRSKEGMTILGAAVVDDILSILLLSIASSLFNTQRPVTTAKYELAWHIFCQIGYLIVLIIGSFWLAPRLVKLWTKITVPAANVLLLLVMILVASFGAEFVGLSDVIGAFFVGLAFSQLNEKAKLQENFTTIGYGFFIPLFFISIGLEMTLTGIWQNIGLFVLLLIGAILSKWGGAGIGAKLSGFSFLSSIQIGAGMVSRGEMALIVAQISRQKHFLTSTTYSLVVGVIILTTLIAPFLLKLVFTDKQ</sequence>
<evidence type="ECO:0000256" key="2">
    <source>
        <dbReference type="ARBA" id="ARBA00005551"/>
    </source>
</evidence>
<feature type="transmembrane region" description="Helical" evidence="11">
    <location>
        <begin position="29"/>
        <end position="46"/>
    </location>
</feature>
<proteinExistence type="inferred from homology"/>
<dbReference type="InterPro" id="IPR038770">
    <property type="entry name" value="Na+/solute_symporter_sf"/>
</dbReference>
<dbReference type="InterPro" id="IPR006153">
    <property type="entry name" value="Cation/H_exchanger_TM"/>
</dbReference>
<evidence type="ECO:0000256" key="11">
    <source>
        <dbReference type="SAM" id="Phobius"/>
    </source>
</evidence>
<evidence type="ECO:0000256" key="9">
    <source>
        <dbReference type="ARBA" id="ARBA00023136"/>
    </source>
</evidence>
<feature type="domain" description="Cation/H+ exchanger transmembrane" evidence="12">
    <location>
        <begin position="11"/>
        <end position="379"/>
    </location>
</feature>
<feature type="transmembrane region" description="Helical" evidence="11">
    <location>
        <begin position="236"/>
        <end position="253"/>
    </location>
</feature>
<feature type="transmembrane region" description="Helical" evidence="11">
    <location>
        <begin position="289"/>
        <end position="309"/>
    </location>
</feature>
<feature type="transmembrane region" description="Helical" evidence="11">
    <location>
        <begin position="181"/>
        <end position="202"/>
    </location>
</feature>
<accession>A0ABX8W9P3</accession>
<keyword evidence="14" id="KW-1185">Reference proteome</keyword>
<keyword evidence="5 11" id="KW-0812">Transmembrane</keyword>
<feature type="transmembrane region" description="Helical" evidence="11">
    <location>
        <begin position="209"/>
        <end position="230"/>
    </location>
</feature>
<keyword evidence="4" id="KW-0050">Antiport</keyword>
<evidence type="ECO:0000256" key="6">
    <source>
        <dbReference type="ARBA" id="ARBA00022989"/>
    </source>
</evidence>
<reference evidence="13 14" key="1">
    <citation type="submission" date="2020-01" db="EMBL/GenBank/DDBJ databases">
        <title>Vast differences in strain-level diversity in the gut microbiota of two closely related honey bee species.</title>
        <authorList>
            <person name="Ellegaard K.M."/>
            <person name="Suenami S."/>
            <person name="Miyazaki R."/>
            <person name="Engel P."/>
        </authorList>
    </citation>
    <scope>NUCLEOTIDE SEQUENCE [LARGE SCALE GENOMIC DNA]</scope>
    <source>
        <strain evidence="13 14">ESL0416</strain>
    </source>
</reference>
<keyword evidence="3" id="KW-0813">Transport</keyword>
<feature type="transmembrane region" description="Helical" evidence="11">
    <location>
        <begin position="144"/>
        <end position="169"/>
    </location>
</feature>
<evidence type="ECO:0000256" key="1">
    <source>
        <dbReference type="ARBA" id="ARBA00004141"/>
    </source>
</evidence>
<dbReference type="PANTHER" id="PTHR43562">
    <property type="entry name" value="NAPA-TYPE SODIUM/HYDROGEN ANTIPORTER"/>
    <property type="match status" value="1"/>
</dbReference>
<keyword evidence="6 11" id="KW-1133">Transmembrane helix</keyword>
<keyword evidence="7" id="KW-0915">Sodium</keyword>
<evidence type="ECO:0000313" key="13">
    <source>
        <dbReference type="EMBL" id="QYN52903.1"/>
    </source>
</evidence>
<evidence type="ECO:0000256" key="10">
    <source>
        <dbReference type="ARBA" id="ARBA00023201"/>
    </source>
</evidence>
<keyword evidence="10" id="KW-0739">Sodium transport</keyword>
<comment type="similarity">
    <text evidence="2">Belongs to the monovalent cation:proton antiporter 2 (CPA2) transporter (TC 2.A.37) family.</text>
</comment>
<protein>
    <submittedName>
        <fullName evidence="13">Cation:proton antiporter</fullName>
    </submittedName>
</protein>
<feature type="transmembrane region" description="Helical" evidence="11">
    <location>
        <begin position="6"/>
        <end position="22"/>
    </location>
</feature>
<evidence type="ECO:0000256" key="3">
    <source>
        <dbReference type="ARBA" id="ARBA00022448"/>
    </source>
</evidence>
<gene>
    <name evidence="13" type="ORF">GYM71_05500</name>
</gene>
<dbReference type="Proteomes" id="UP000826550">
    <property type="component" value="Chromosome"/>
</dbReference>
<evidence type="ECO:0000256" key="8">
    <source>
        <dbReference type="ARBA" id="ARBA00023065"/>
    </source>
</evidence>
<dbReference type="Pfam" id="PF00999">
    <property type="entry name" value="Na_H_Exchanger"/>
    <property type="match status" value="1"/>
</dbReference>
<feature type="transmembrane region" description="Helical" evidence="11">
    <location>
        <begin position="114"/>
        <end position="132"/>
    </location>
</feature>
<evidence type="ECO:0000256" key="5">
    <source>
        <dbReference type="ARBA" id="ARBA00022692"/>
    </source>
</evidence>
<evidence type="ECO:0000313" key="14">
    <source>
        <dbReference type="Proteomes" id="UP000826550"/>
    </source>
</evidence>
<keyword evidence="9 11" id="KW-0472">Membrane</keyword>
<evidence type="ECO:0000259" key="12">
    <source>
        <dbReference type="Pfam" id="PF00999"/>
    </source>
</evidence>
<dbReference type="Gene3D" id="1.20.1530.20">
    <property type="match status" value="1"/>
</dbReference>
<feature type="transmembrane region" description="Helical" evidence="11">
    <location>
        <begin position="82"/>
        <end position="108"/>
    </location>
</feature>
<dbReference type="EMBL" id="CP048268">
    <property type="protein sequence ID" value="QYN52903.1"/>
    <property type="molecule type" value="Genomic_DNA"/>
</dbReference>
<name>A0ABX8W9P3_9LACO</name>
<comment type="subcellular location">
    <subcellularLocation>
        <location evidence="1">Membrane</location>
        <topology evidence="1">Multi-pass membrane protein</topology>
    </subcellularLocation>
</comment>
<dbReference type="RefSeq" id="WP_220219732.1">
    <property type="nucleotide sequence ID" value="NZ_CP048268.1"/>
</dbReference>
<feature type="transmembrane region" description="Helical" evidence="11">
    <location>
        <begin position="265"/>
        <end position="283"/>
    </location>
</feature>
<feature type="transmembrane region" description="Helical" evidence="11">
    <location>
        <begin position="52"/>
        <end position="70"/>
    </location>
</feature>
<feature type="transmembrane region" description="Helical" evidence="11">
    <location>
        <begin position="358"/>
        <end position="380"/>
    </location>
</feature>
<evidence type="ECO:0000256" key="4">
    <source>
        <dbReference type="ARBA" id="ARBA00022449"/>
    </source>
</evidence>
<organism evidence="13 14">
    <name type="scientific">Lactobacillus panisapium</name>
    <dbReference type="NCBI Taxonomy" id="2012495"/>
    <lineage>
        <taxon>Bacteria</taxon>
        <taxon>Bacillati</taxon>
        <taxon>Bacillota</taxon>
        <taxon>Bacilli</taxon>
        <taxon>Lactobacillales</taxon>
        <taxon>Lactobacillaceae</taxon>
        <taxon>Lactobacillus</taxon>
    </lineage>
</organism>
<dbReference type="PANTHER" id="PTHR43562:SF3">
    <property type="entry name" value="SODIUM ION_PROTON EXCHANGER (EUROFUNG)"/>
    <property type="match status" value="1"/>
</dbReference>
<evidence type="ECO:0000256" key="7">
    <source>
        <dbReference type="ARBA" id="ARBA00023053"/>
    </source>
</evidence>